<keyword evidence="1" id="KW-0175">Coiled coil</keyword>
<name>A0A4Z2AY53_9TELE</name>
<feature type="compositionally biased region" description="Basic and acidic residues" evidence="2">
    <location>
        <begin position="594"/>
        <end position="613"/>
    </location>
</feature>
<feature type="region of interest" description="Disordered" evidence="2">
    <location>
        <begin position="537"/>
        <end position="558"/>
    </location>
</feature>
<evidence type="ECO:0000256" key="1">
    <source>
        <dbReference type="SAM" id="Coils"/>
    </source>
</evidence>
<gene>
    <name evidence="3" type="ORF">fugu_008667</name>
</gene>
<keyword evidence="4" id="KW-1185">Reference proteome</keyword>
<reference evidence="3 4" key="1">
    <citation type="submission" date="2019-04" db="EMBL/GenBank/DDBJ databases">
        <title>The sequence and de novo assembly of Takifugu bimaculatus genome using PacBio and Hi-C technologies.</title>
        <authorList>
            <person name="Xu P."/>
            <person name="Liu B."/>
            <person name="Zhou Z."/>
        </authorList>
    </citation>
    <scope>NUCLEOTIDE SEQUENCE [LARGE SCALE GENOMIC DNA]</scope>
    <source>
        <strain evidence="3">TB-2018</strain>
        <tissue evidence="3">Muscle</tissue>
    </source>
</reference>
<comment type="caution">
    <text evidence="3">The sequence shown here is derived from an EMBL/GenBank/DDBJ whole genome shotgun (WGS) entry which is preliminary data.</text>
</comment>
<protein>
    <submittedName>
        <fullName evidence="3">Uncharacterized protein</fullName>
    </submittedName>
</protein>
<sequence length="613" mass="70936">MQNRLASLGIEKEELQLLVEANSSIAALQDQLDRLIKNPMMSQLQDSNKQIQEFLGTFQQFIEACSRMKVTVQNEILRVKNPCPKFVPKSSRKSYSTVCQLRIQTLQCLLNTMEYLQEQAQVYRNLFEDLLKKDRLTFEEKCLQDVLLCRDQTYSFSVRDEDFNKLWRYRLTELLDKRNVYMKKMQTIWEKLWANMSYFTNELSAEVREHESFKEQLQAKVGLDQILGGELQRRSTMQLREENSNMCEELKCLQVQNDSELREERSRRCSMLQEEVQGAAFDTQQLLLKLQQAEDKVRLMNAEKQQLEKDQLQVHGRLSSHKEATQLLQTELQDSRAQVQDQDNTIQTLRNQLKEAQKNASPSAEELEHLRSKLLRADLELSSASEQHQKEIQKFKVLLNTKEESVRKLKELLRKSQQHGEESILQGEDLHARLTNPKGLNIRTSIAAEKAKLEEEVQQLQLKISELESQVSCQAAELSKWKSRAIKLKAKTKHELDKPGSPCTPTKRGLCSTTESSHLLSSPKRFLLPSREVLDSPSNVPLSSRKVLDSPKSSALDSPKSRFFDVGGTSDLLSRTFPKQFFDNSNLGLPQAVDKNDEWWPRSPKQEDMCKTQ</sequence>
<dbReference type="Proteomes" id="UP000516260">
    <property type="component" value="Chromosome 9"/>
</dbReference>
<feature type="coiled-coil region" evidence="1">
    <location>
        <begin position="443"/>
        <end position="477"/>
    </location>
</feature>
<evidence type="ECO:0000313" key="4">
    <source>
        <dbReference type="Proteomes" id="UP000516260"/>
    </source>
</evidence>
<feature type="region of interest" description="Disordered" evidence="2">
    <location>
        <begin position="492"/>
        <end position="516"/>
    </location>
</feature>
<evidence type="ECO:0000313" key="3">
    <source>
        <dbReference type="EMBL" id="TNM84489.1"/>
    </source>
</evidence>
<proteinExistence type="predicted"/>
<feature type="coiled-coil region" evidence="1">
    <location>
        <begin position="283"/>
        <end position="419"/>
    </location>
</feature>
<evidence type="ECO:0000256" key="2">
    <source>
        <dbReference type="SAM" id="MobiDB-lite"/>
    </source>
</evidence>
<dbReference type="AlphaFoldDB" id="A0A4Z2AY53"/>
<organism evidence="3 4">
    <name type="scientific">Takifugu bimaculatus</name>
    <dbReference type="NCBI Taxonomy" id="433685"/>
    <lineage>
        <taxon>Eukaryota</taxon>
        <taxon>Metazoa</taxon>
        <taxon>Chordata</taxon>
        <taxon>Craniata</taxon>
        <taxon>Vertebrata</taxon>
        <taxon>Euteleostomi</taxon>
        <taxon>Actinopterygii</taxon>
        <taxon>Neopterygii</taxon>
        <taxon>Teleostei</taxon>
        <taxon>Neoteleostei</taxon>
        <taxon>Acanthomorphata</taxon>
        <taxon>Eupercaria</taxon>
        <taxon>Tetraodontiformes</taxon>
        <taxon>Tetradontoidea</taxon>
        <taxon>Tetraodontidae</taxon>
        <taxon>Takifugu</taxon>
    </lineage>
</organism>
<accession>A0A4Z2AY53</accession>
<dbReference type="EMBL" id="SWLE01000022">
    <property type="protein sequence ID" value="TNM84489.1"/>
    <property type="molecule type" value="Genomic_DNA"/>
</dbReference>
<feature type="region of interest" description="Disordered" evidence="2">
    <location>
        <begin position="583"/>
        <end position="613"/>
    </location>
</feature>